<keyword evidence="6" id="KW-0472">Membrane</keyword>
<sequence length="238" mass="25669">MIANLRLSLRLLALVATLLAALAIHGLWRLFRLPSPWPRLFLGSVARIVGARVRVVGTPLRRDVMFLANHLSWIDILAIAGATGSAFVAKGELARVPLVGWLCTLNRTIFVAREDRLQVAAQIARLRDAIGAGWGVTIFPEGTTGDGTALLPFKASLLAALDPPPPGLMVQPIRVDYGAATGELAWVGDEPGQAHALRVLRRRRTFRVTLHLLEPFDPAVIGNRKAIAAEARARIAAA</sequence>
<keyword evidence="2" id="KW-0808">Transferase</keyword>
<evidence type="ECO:0000256" key="1">
    <source>
        <dbReference type="ARBA" id="ARBA00004370"/>
    </source>
</evidence>
<dbReference type="Pfam" id="PF01553">
    <property type="entry name" value="Acyltransferase"/>
    <property type="match status" value="1"/>
</dbReference>
<dbReference type="AlphaFoldDB" id="A0A9X2HYL7"/>
<proteinExistence type="predicted"/>
<dbReference type="InterPro" id="IPR002123">
    <property type="entry name" value="Plipid/glycerol_acylTrfase"/>
</dbReference>
<accession>A0A9X2HYL7</accession>
<name>A0A9X2HYL7_9SPHN</name>
<evidence type="ECO:0000256" key="5">
    <source>
        <dbReference type="ARBA" id="ARBA00023098"/>
    </source>
</evidence>
<evidence type="ECO:0000259" key="8">
    <source>
        <dbReference type="SMART" id="SM00563"/>
    </source>
</evidence>
<dbReference type="EMBL" id="JAMLDY010000018">
    <property type="protein sequence ID" value="MCP3735933.1"/>
    <property type="molecule type" value="Genomic_DNA"/>
</dbReference>
<dbReference type="SMART" id="SM00563">
    <property type="entry name" value="PlsC"/>
    <property type="match status" value="1"/>
</dbReference>
<evidence type="ECO:0000256" key="7">
    <source>
        <dbReference type="ARBA" id="ARBA00023315"/>
    </source>
</evidence>
<dbReference type="Proteomes" id="UP001139486">
    <property type="component" value="Unassembled WGS sequence"/>
</dbReference>
<dbReference type="GO" id="GO:0016746">
    <property type="term" value="F:acyltransferase activity"/>
    <property type="evidence" value="ECO:0007669"/>
    <property type="project" value="UniProtKB-KW"/>
</dbReference>
<evidence type="ECO:0000256" key="6">
    <source>
        <dbReference type="ARBA" id="ARBA00023136"/>
    </source>
</evidence>
<feature type="domain" description="Phospholipid/glycerol acyltransferase" evidence="8">
    <location>
        <begin position="64"/>
        <end position="178"/>
    </location>
</feature>
<evidence type="ECO:0000256" key="3">
    <source>
        <dbReference type="ARBA" id="ARBA00022692"/>
    </source>
</evidence>
<protein>
    <submittedName>
        <fullName evidence="9">1-acyl-sn-glycerol-3-phosphate acyltransferase</fullName>
    </submittedName>
</protein>
<keyword evidence="4" id="KW-1133">Transmembrane helix</keyword>
<dbReference type="GO" id="GO:0016020">
    <property type="term" value="C:membrane"/>
    <property type="evidence" value="ECO:0007669"/>
    <property type="project" value="UniProtKB-SubCell"/>
</dbReference>
<comment type="subcellular location">
    <subcellularLocation>
        <location evidence="1">Membrane</location>
    </subcellularLocation>
</comment>
<comment type="caution">
    <text evidence="9">The sequence shown here is derived from an EMBL/GenBank/DDBJ whole genome shotgun (WGS) entry which is preliminary data.</text>
</comment>
<dbReference type="PANTHER" id="PTHR23063:SF52">
    <property type="entry name" value="LYSOPHOSPHATIDYLCHOLINE ACYLTRANSFERASE"/>
    <property type="match status" value="1"/>
</dbReference>
<evidence type="ECO:0000256" key="4">
    <source>
        <dbReference type="ARBA" id="ARBA00022989"/>
    </source>
</evidence>
<keyword evidence="3" id="KW-0812">Transmembrane</keyword>
<organism evidence="9 10">
    <name type="scientific">Sphingomonas liriopis</name>
    <dbReference type="NCBI Taxonomy" id="2949094"/>
    <lineage>
        <taxon>Bacteria</taxon>
        <taxon>Pseudomonadati</taxon>
        <taxon>Pseudomonadota</taxon>
        <taxon>Alphaproteobacteria</taxon>
        <taxon>Sphingomonadales</taxon>
        <taxon>Sphingomonadaceae</taxon>
        <taxon>Sphingomonas</taxon>
    </lineage>
</organism>
<dbReference type="PANTHER" id="PTHR23063">
    <property type="entry name" value="PHOSPHOLIPID ACYLTRANSFERASE"/>
    <property type="match status" value="1"/>
</dbReference>
<evidence type="ECO:0000313" key="9">
    <source>
        <dbReference type="EMBL" id="MCP3735933.1"/>
    </source>
</evidence>
<dbReference type="CDD" id="cd07989">
    <property type="entry name" value="LPLAT_AGPAT-like"/>
    <property type="match status" value="1"/>
</dbReference>
<gene>
    <name evidence="9" type="ORF">M9979_13745</name>
</gene>
<evidence type="ECO:0000256" key="2">
    <source>
        <dbReference type="ARBA" id="ARBA00022679"/>
    </source>
</evidence>
<dbReference type="SUPFAM" id="SSF69593">
    <property type="entry name" value="Glycerol-3-phosphate (1)-acyltransferase"/>
    <property type="match status" value="1"/>
</dbReference>
<keyword evidence="10" id="KW-1185">Reference proteome</keyword>
<evidence type="ECO:0000313" key="10">
    <source>
        <dbReference type="Proteomes" id="UP001139486"/>
    </source>
</evidence>
<keyword evidence="7 9" id="KW-0012">Acyltransferase</keyword>
<dbReference type="GO" id="GO:0006629">
    <property type="term" value="P:lipid metabolic process"/>
    <property type="evidence" value="ECO:0007669"/>
    <property type="project" value="UniProtKB-KW"/>
</dbReference>
<keyword evidence="5" id="KW-0443">Lipid metabolism</keyword>
<reference evidence="9" key="1">
    <citation type="submission" date="2022-05" db="EMBL/GenBank/DDBJ databases">
        <title>Sphingomonas sp. strain RP10 Genome sequencing and assembly.</title>
        <authorList>
            <person name="Kim I."/>
        </authorList>
    </citation>
    <scope>NUCLEOTIDE SEQUENCE</scope>
    <source>
        <strain evidence="9">RP10</strain>
    </source>
</reference>